<reference evidence="1 2" key="1">
    <citation type="submission" date="2018-09" db="EMBL/GenBank/DDBJ databases">
        <title>Hymenobacter medium sp. nov., isolated from R2A medium.</title>
        <authorList>
            <person name="Yingchao G."/>
        </authorList>
    </citation>
    <scope>NUCLEOTIDE SEQUENCE [LARGE SCALE GENOMIC DNA]</scope>
    <source>
        <strain evidence="2">sh-6</strain>
    </source>
</reference>
<dbReference type="Proteomes" id="UP000262802">
    <property type="component" value="Chromosome"/>
</dbReference>
<dbReference type="EMBL" id="CP032317">
    <property type="protein sequence ID" value="AYA36652.1"/>
    <property type="molecule type" value="Genomic_DNA"/>
</dbReference>
<organism evidence="1 2">
    <name type="scientific">Hymenobacter oligotrophus</name>
    <dbReference type="NCBI Taxonomy" id="2319843"/>
    <lineage>
        <taxon>Bacteria</taxon>
        <taxon>Pseudomonadati</taxon>
        <taxon>Bacteroidota</taxon>
        <taxon>Cytophagia</taxon>
        <taxon>Cytophagales</taxon>
        <taxon>Hymenobacteraceae</taxon>
        <taxon>Hymenobacter</taxon>
    </lineage>
</organism>
<dbReference type="AlphaFoldDB" id="A0A3B7QZ16"/>
<protein>
    <submittedName>
        <fullName evidence="1">Uncharacterized protein</fullName>
    </submittedName>
</protein>
<evidence type="ECO:0000313" key="2">
    <source>
        <dbReference type="Proteomes" id="UP000262802"/>
    </source>
</evidence>
<accession>A0A3B7QZ16</accession>
<sequence>MRYFNLPPIETYAGAPMPVLIGEVTVKTAPPQGAGQGYRVTGSYTIDGVVTSNMPAIYYMAGVAAAAGTPLSYKTEFQVPHQ</sequence>
<keyword evidence="2" id="KW-1185">Reference proteome</keyword>
<proteinExistence type="predicted"/>
<evidence type="ECO:0000313" key="1">
    <source>
        <dbReference type="EMBL" id="AYA36652.1"/>
    </source>
</evidence>
<dbReference type="OrthoDB" id="982994at2"/>
<gene>
    <name evidence="1" type="ORF">D3Y59_06025</name>
</gene>
<name>A0A3B7QZ16_9BACT</name>
<dbReference type="KEGG" id="hyh:D3Y59_06025"/>